<organism evidence="4 5">
    <name type="scientific">Parabacteroides merdae</name>
    <dbReference type="NCBI Taxonomy" id="46503"/>
    <lineage>
        <taxon>Bacteria</taxon>
        <taxon>Pseudomonadati</taxon>
        <taxon>Bacteroidota</taxon>
        <taxon>Bacteroidia</taxon>
        <taxon>Bacteroidales</taxon>
        <taxon>Tannerellaceae</taxon>
        <taxon>Parabacteroides</taxon>
    </lineage>
</organism>
<comment type="caution">
    <text evidence="4">The sequence shown here is derived from an EMBL/GenBank/DDBJ whole genome shotgun (WGS) entry which is preliminary data.</text>
</comment>
<evidence type="ECO:0000256" key="1">
    <source>
        <dbReference type="SAM" id="Phobius"/>
    </source>
</evidence>
<reference evidence="4 5" key="1">
    <citation type="journal article" date="2019" name="Nat. Med.">
        <title>A library of human gut bacterial isolates paired with longitudinal multiomics data enables mechanistic microbiome research.</title>
        <authorList>
            <person name="Poyet M."/>
            <person name="Groussin M."/>
            <person name="Gibbons S.M."/>
            <person name="Avila-Pacheco J."/>
            <person name="Jiang X."/>
            <person name="Kearney S.M."/>
            <person name="Perrotta A.R."/>
            <person name="Berdy B."/>
            <person name="Zhao S."/>
            <person name="Lieberman T.D."/>
            <person name="Swanson P.K."/>
            <person name="Smith M."/>
            <person name="Roesemann S."/>
            <person name="Alexander J.E."/>
            <person name="Rich S.A."/>
            <person name="Livny J."/>
            <person name="Vlamakis H."/>
            <person name="Clish C."/>
            <person name="Bullock K."/>
            <person name="Deik A."/>
            <person name="Scott J."/>
            <person name="Pierce K.A."/>
            <person name="Xavier R.J."/>
            <person name="Alm E.J."/>
        </authorList>
    </citation>
    <scope>NUCLEOTIDE SEQUENCE [LARGE SCALE GENOMIC DNA]</scope>
    <source>
        <strain evidence="4 5">BIOML-A25</strain>
    </source>
</reference>
<name>A0A7K1HG55_9BACT</name>
<dbReference type="Gene3D" id="2.60.120.1440">
    <property type="match status" value="1"/>
</dbReference>
<dbReference type="AlphaFoldDB" id="A0A7K1HG55"/>
<evidence type="ECO:0000259" key="2">
    <source>
        <dbReference type="Pfam" id="PF04773"/>
    </source>
</evidence>
<sequence>MKMPDKHTIDKVLRNAASKEEAKEVIRWFTTLEGRTYLENLIMEDEKNVLPGTEEHYIDVQIPSEEMYDRIMSMVRWQRRRRTLFRVAAILIPFVLFVGQLWYLDRNIDLLGNSDVEEVYVPKGERTLIVFQDGTKAYINSESRIKYPRKFGLSERKVYLEGEAFFEVSPNRKRSFIVSLGDLDVKVLGTTFDVKAYPEDSEIYVMLETGRVSISSFSQQIAHLNPGDQAVYNRKTNTCKISSPENLVNNLAWRKNQIVFDNTPLEEVIEVLSRWYDVEFVIDDLSTYHYSYTLASSKKQIHQILEELEKISPVCFTDQDGKIHVSMKE</sequence>
<evidence type="ECO:0000259" key="3">
    <source>
        <dbReference type="Pfam" id="PF16344"/>
    </source>
</evidence>
<dbReference type="PANTHER" id="PTHR30273:SF2">
    <property type="entry name" value="PROTEIN FECR"/>
    <property type="match status" value="1"/>
</dbReference>
<keyword evidence="1" id="KW-0812">Transmembrane</keyword>
<dbReference type="InterPro" id="IPR032508">
    <property type="entry name" value="FecR_C"/>
</dbReference>
<feature type="domain" description="FecR protein" evidence="2">
    <location>
        <begin position="119"/>
        <end position="212"/>
    </location>
</feature>
<dbReference type="EMBL" id="WNCR01000006">
    <property type="protein sequence ID" value="MTU30194.1"/>
    <property type="molecule type" value="Genomic_DNA"/>
</dbReference>
<dbReference type="InterPro" id="IPR012373">
    <property type="entry name" value="Ferrdict_sens_TM"/>
</dbReference>
<feature type="domain" description="Protein FecR C-terminal" evidence="3">
    <location>
        <begin position="258"/>
        <end position="324"/>
    </location>
</feature>
<feature type="transmembrane region" description="Helical" evidence="1">
    <location>
        <begin position="84"/>
        <end position="104"/>
    </location>
</feature>
<dbReference type="RefSeq" id="WP_129943683.1">
    <property type="nucleotide sequence ID" value="NZ_DAWDXW010000009.1"/>
</dbReference>
<keyword evidence="1" id="KW-1133">Transmembrane helix</keyword>
<dbReference type="Proteomes" id="UP000437446">
    <property type="component" value="Unassembled WGS sequence"/>
</dbReference>
<gene>
    <name evidence="4" type="ORF">GMD66_13460</name>
</gene>
<protein>
    <submittedName>
        <fullName evidence="4">DUF4974 domain-containing protein</fullName>
    </submittedName>
</protein>
<dbReference type="Pfam" id="PF04773">
    <property type="entry name" value="FecR"/>
    <property type="match status" value="1"/>
</dbReference>
<dbReference type="GO" id="GO:0016989">
    <property type="term" value="F:sigma factor antagonist activity"/>
    <property type="evidence" value="ECO:0007669"/>
    <property type="project" value="TreeGrafter"/>
</dbReference>
<dbReference type="Gene3D" id="3.55.50.30">
    <property type="match status" value="1"/>
</dbReference>
<accession>A0A7K1HG55</accession>
<proteinExistence type="predicted"/>
<dbReference type="PANTHER" id="PTHR30273">
    <property type="entry name" value="PERIPLASMIC SIGNAL SENSOR AND SIGMA FACTOR ACTIVATOR FECR-RELATED"/>
    <property type="match status" value="1"/>
</dbReference>
<dbReference type="InterPro" id="IPR006860">
    <property type="entry name" value="FecR"/>
</dbReference>
<evidence type="ECO:0000313" key="5">
    <source>
        <dbReference type="Proteomes" id="UP000437446"/>
    </source>
</evidence>
<evidence type="ECO:0000313" key="4">
    <source>
        <dbReference type="EMBL" id="MTU30194.1"/>
    </source>
</evidence>
<keyword evidence="1" id="KW-0472">Membrane</keyword>
<dbReference type="FunFam" id="2.60.120.1440:FF:000001">
    <property type="entry name" value="Putative anti-sigma factor"/>
    <property type="match status" value="1"/>
</dbReference>
<dbReference type="Pfam" id="PF16344">
    <property type="entry name" value="FecR_C"/>
    <property type="match status" value="1"/>
</dbReference>